<protein>
    <submittedName>
        <fullName evidence="8">EF-hand domain pair</fullName>
    </submittedName>
</protein>
<dbReference type="OrthoDB" id="442176at2759"/>
<evidence type="ECO:0000313" key="8">
    <source>
        <dbReference type="EMBL" id="PWA99475.1"/>
    </source>
</evidence>
<evidence type="ECO:0000256" key="1">
    <source>
        <dbReference type="ARBA" id="ARBA00005354"/>
    </source>
</evidence>
<organism evidence="8 9">
    <name type="scientific">Artemisia annua</name>
    <name type="common">Sweet wormwood</name>
    <dbReference type="NCBI Taxonomy" id="35608"/>
    <lineage>
        <taxon>Eukaryota</taxon>
        <taxon>Viridiplantae</taxon>
        <taxon>Streptophyta</taxon>
        <taxon>Embryophyta</taxon>
        <taxon>Tracheophyta</taxon>
        <taxon>Spermatophyta</taxon>
        <taxon>Magnoliopsida</taxon>
        <taxon>eudicotyledons</taxon>
        <taxon>Gunneridae</taxon>
        <taxon>Pentapetalae</taxon>
        <taxon>asterids</taxon>
        <taxon>campanulids</taxon>
        <taxon>Asterales</taxon>
        <taxon>Asteraceae</taxon>
        <taxon>Asteroideae</taxon>
        <taxon>Anthemideae</taxon>
        <taxon>Artemisiinae</taxon>
        <taxon>Artemisia</taxon>
    </lineage>
</organism>
<evidence type="ECO:0000256" key="6">
    <source>
        <dbReference type="ARBA" id="ARBA00022840"/>
    </source>
</evidence>
<evidence type="ECO:0000256" key="4">
    <source>
        <dbReference type="ARBA" id="ARBA00022741"/>
    </source>
</evidence>
<dbReference type="Pfam" id="PF00069">
    <property type="entry name" value="Pkinase"/>
    <property type="match status" value="1"/>
</dbReference>
<evidence type="ECO:0000256" key="2">
    <source>
        <dbReference type="ARBA" id="ARBA00022527"/>
    </source>
</evidence>
<dbReference type="InterPro" id="IPR035969">
    <property type="entry name" value="Rab-GAP_TBC_sf"/>
</dbReference>
<keyword evidence="2" id="KW-0723">Serine/threonine-protein kinase</keyword>
<name>A0A2U1QN91_ARTAN</name>
<dbReference type="AlphaFoldDB" id="A0A2U1QN91"/>
<keyword evidence="5" id="KW-0418">Kinase</keyword>
<dbReference type="SUPFAM" id="SSF56112">
    <property type="entry name" value="Protein kinase-like (PK-like)"/>
    <property type="match status" value="1"/>
</dbReference>
<comment type="similarity">
    <text evidence="1">Belongs to the protein kinase superfamily. CAMK Ser/Thr protein kinase family. CaMK subfamily.</text>
</comment>
<sequence length="451" mass="51599">MHSGVLATYSFKFVPTSKNVVRLSDHICAHSGKHLEVRRCKNVVGRPNEEYNLFQEVQNHEKVTTAFYVAPEVLRRRPYGKEVDIWSAGVILYKESEIVEAVQKGEPDMVSRPWPFISSNAKNLVRSMLSVHPNDHPTTAILGIKLQIIVPAQGTAPHERPRTMGSHPGKHRRATRVVLEYKHSKTESDIKNKQIGRIGVEDYPRLYARKGIVVVTDNLPSLNNLVLSYESFVSELGKFNSVSTSSFYRLPSCISRTILGFWIILGQMRFSIRLLNIKDYEIIEQIERDVKRTHSDIHFFSGESAYAKGIRYAQGMNEILAPFFHVFKNDPNDDYAVNAYQTHYFALLSYNLIIVSSTFVQQFQGCHSSLVTYRRKKYQSYGVWEKLFVEGLEKDQKINYSGCSWPCLKAHVKLVFSSNETATLLVPIESDSVMSNRKEISGVQIKWSIRK</sequence>
<dbReference type="GO" id="GO:0004674">
    <property type="term" value="F:protein serine/threonine kinase activity"/>
    <property type="evidence" value="ECO:0007669"/>
    <property type="project" value="UniProtKB-KW"/>
</dbReference>
<keyword evidence="9" id="KW-1185">Reference proteome</keyword>
<dbReference type="EMBL" id="PKPP01000018">
    <property type="protein sequence ID" value="PWA99475.1"/>
    <property type="molecule type" value="Genomic_DNA"/>
</dbReference>
<evidence type="ECO:0000313" key="9">
    <source>
        <dbReference type="Proteomes" id="UP000245207"/>
    </source>
</evidence>
<dbReference type="InterPro" id="IPR050205">
    <property type="entry name" value="CDPK_Ser/Thr_kinases"/>
</dbReference>
<feature type="domain" description="Protein kinase" evidence="7">
    <location>
        <begin position="1"/>
        <end position="150"/>
    </location>
</feature>
<dbReference type="PANTHER" id="PTHR24349">
    <property type="entry name" value="SERINE/THREONINE-PROTEIN KINASE"/>
    <property type="match status" value="1"/>
</dbReference>
<proteinExistence type="inferred from homology"/>
<dbReference type="Gene3D" id="1.10.510.10">
    <property type="entry name" value="Transferase(Phosphotransferase) domain 1"/>
    <property type="match status" value="1"/>
</dbReference>
<keyword evidence="6" id="KW-0067">ATP-binding</keyword>
<keyword evidence="4" id="KW-0547">Nucleotide-binding</keyword>
<dbReference type="InterPro" id="IPR000719">
    <property type="entry name" value="Prot_kinase_dom"/>
</dbReference>
<dbReference type="SUPFAM" id="SSF47923">
    <property type="entry name" value="Ypt/Rab-GAP domain of gyp1p"/>
    <property type="match status" value="1"/>
</dbReference>
<evidence type="ECO:0000259" key="7">
    <source>
        <dbReference type="PROSITE" id="PS50011"/>
    </source>
</evidence>
<dbReference type="Gene3D" id="1.10.8.270">
    <property type="entry name" value="putative rabgap domain of human tbc1 domain family member 14 like domains"/>
    <property type="match status" value="1"/>
</dbReference>
<comment type="caution">
    <text evidence="8">The sequence shown here is derived from an EMBL/GenBank/DDBJ whole genome shotgun (WGS) entry which is preliminary data.</text>
</comment>
<dbReference type="PROSITE" id="PS50011">
    <property type="entry name" value="PROTEIN_KINASE_DOM"/>
    <property type="match status" value="1"/>
</dbReference>
<dbReference type="Proteomes" id="UP000245207">
    <property type="component" value="Unassembled WGS sequence"/>
</dbReference>
<accession>A0A2U1QN91</accession>
<dbReference type="InterPro" id="IPR011009">
    <property type="entry name" value="Kinase-like_dom_sf"/>
</dbReference>
<dbReference type="STRING" id="35608.A0A2U1QN91"/>
<gene>
    <name evidence="8" type="ORF">CTI12_AA007450</name>
</gene>
<evidence type="ECO:0000256" key="5">
    <source>
        <dbReference type="ARBA" id="ARBA00022777"/>
    </source>
</evidence>
<keyword evidence="3" id="KW-0808">Transferase</keyword>
<dbReference type="GO" id="GO:0005524">
    <property type="term" value="F:ATP binding"/>
    <property type="evidence" value="ECO:0007669"/>
    <property type="project" value="UniProtKB-KW"/>
</dbReference>
<reference evidence="8 9" key="1">
    <citation type="journal article" date="2018" name="Mol. Plant">
        <title>The genome of Artemisia annua provides insight into the evolution of Asteraceae family and artemisinin biosynthesis.</title>
        <authorList>
            <person name="Shen Q."/>
            <person name="Zhang L."/>
            <person name="Liao Z."/>
            <person name="Wang S."/>
            <person name="Yan T."/>
            <person name="Shi P."/>
            <person name="Liu M."/>
            <person name="Fu X."/>
            <person name="Pan Q."/>
            <person name="Wang Y."/>
            <person name="Lv Z."/>
            <person name="Lu X."/>
            <person name="Zhang F."/>
            <person name="Jiang W."/>
            <person name="Ma Y."/>
            <person name="Chen M."/>
            <person name="Hao X."/>
            <person name="Li L."/>
            <person name="Tang Y."/>
            <person name="Lv G."/>
            <person name="Zhou Y."/>
            <person name="Sun X."/>
            <person name="Brodelius P.E."/>
            <person name="Rose J.K.C."/>
            <person name="Tang K."/>
        </authorList>
    </citation>
    <scope>NUCLEOTIDE SEQUENCE [LARGE SCALE GENOMIC DNA]</scope>
    <source>
        <strain evidence="9">cv. Huhao1</strain>
        <tissue evidence="8">Leaf</tissue>
    </source>
</reference>
<evidence type="ECO:0000256" key="3">
    <source>
        <dbReference type="ARBA" id="ARBA00022679"/>
    </source>
</evidence>